<dbReference type="Pfam" id="PF00033">
    <property type="entry name" value="Cytochrome_B"/>
    <property type="match status" value="1"/>
</dbReference>
<evidence type="ECO:0000256" key="11">
    <source>
        <dbReference type="ARBA" id="ARBA00022989"/>
    </source>
</evidence>
<geneLocation type="mitochondrion" evidence="22"/>
<evidence type="ECO:0000256" key="19">
    <source>
        <dbReference type="RuleBase" id="RU362117"/>
    </source>
</evidence>
<dbReference type="InterPro" id="IPR005797">
    <property type="entry name" value="Cyt_b/b6_N"/>
</dbReference>
<keyword evidence="11 19" id="KW-1133">Transmembrane helix</keyword>
<keyword evidence="6 19" id="KW-0679">Respiratory chain</keyword>
<feature type="binding site" description="axial binding residue" evidence="18">
    <location>
        <position position="98"/>
    </location>
    <ligand>
        <name>heme b</name>
        <dbReference type="ChEBI" id="CHEBI:60344"/>
        <label>b566</label>
    </ligand>
    <ligandPart>
        <name>Fe</name>
        <dbReference type="ChEBI" id="CHEBI:18248"/>
    </ligandPart>
</feature>
<dbReference type="CDD" id="cd00290">
    <property type="entry name" value="cytochrome_b_C"/>
    <property type="match status" value="1"/>
</dbReference>
<feature type="domain" description="Cytochrome b/b6 C-terminal region profile" evidence="21">
    <location>
        <begin position="211"/>
        <end position="381"/>
    </location>
</feature>
<keyword evidence="8 18" id="KW-0479">Metal-binding</keyword>
<comment type="cofactor">
    <cofactor evidence="18">
        <name>heme</name>
        <dbReference type="ChEBI" id="CHEBI:30413"/>
    </cofactor>
    <text evidence="18">Binds 2 heme groups non-covalently.</text>
</comment>
<dbReference type="PIRSF" id="PIRSF038885">
    <property type="entry name" value="COB"/>
    <property type="match status" value="1"/>
</dbReference>
<comment type="similarity">
    <text evidence="16 19">Belongs to the cytochrome b family.</text>
</comment>
<keyword evidence="10 19" id="KW-0249">Electron transport</keyword>
<keyword evidence="7 19" id="KW-0812">Transmembrane</keyword>
<evidence type="ECO:0000256" key="13">
    <source>
        <dbReference type="ARBA" id="ARBA00023075"/>
    </source>
</evidence>
<gene>
    <name evidence="22" type="primary">cytb</name>
</gene>
<keyword evidence="9" id="KW-0999">Mitochondrion inner membrane</keyword>
<feature type="binding site" evidence="17">
    <location>
        <position position="202"/>
    </location>
    <ligand>
        <name>a ubiquinone</name>
        <dbReference type="ChEBI" id="CHEBI:16389"/>
    </ligand>
</feature>
<feature type="domain" description="Cytochrome b/b6 N-terminal region profile" evidence="20">
    <location>
        <begin position="2"/>
        <end position="210"/>
    </location>
</feature>
<dbReference type="GO" id="GO:0005743">
    <property type="term" value="C:mitochondrial inner membrane"/>
    <property type="evidence" value="ECO:0007669"/>
    <property type="project" value="UniProtKB-SubCell"/>
</dbReference>
<evidence type="ECO:0000259" key="21">
    <source>
        <dbReference type="PROSITE" id="PS51003"/>
    </source>
</evidence>
<evidence type="ECO:0000256" key="16">
    <source>
        <dbReference type="ARBA" id="ARBA00061233"/>
    </source>
</evidence>
<evidence type="ECO:0000256" key="4">
    <source>
        <dbReference type="ARBA" id="ARBA00022448"/>
    </source>
</evidence>
<comment type="function">
    <text evidence="1 19">Component of the ubiquinol-cytochrome c reductase complex (complex III or cytochrome b-c1 complex) that is part of the mitochondrial respiratory chain. The b-c1 complex mediates electron transfer from ubiquinol to cytochrome c. Contributes to the generation of a proton gradient across the mitochondrial membrane that is then used for ATP synthesis.</text>
</comment>
<feature type="transmembrane region" description="Helical" evidence="19">
    <location>
        <begin position="114"/>
        <end position="134"/>
    </location>
</feature>
<evidence type="ECO:0000256" key="7">
    <source>
        <dbReference type="ARBA" id="ARBA00022692"/>
    </source>
</evidence>
<dbReference type="Pfam" id="PF00032">
    <property type="entry name" value="Cytochrom_B_C"/>
    <property type="match status" value="1"/>
</dbReference>
<dbReference type="InterPro" id="IPR016174">
    <property type="entry name" value="Di-haem_cyt_TM"/>
</dbReference>
<dbReference type="InterPro" id="IPR048260">
    <property type="entry name" value="Cytochrome_b_C_euk/bac"/>
</dbReference>
<dbReference type="InterPro" id="IPR027387">
    <property type="entry name" value="Cytb/b6-like_sf"/>
</dbReference>
<evidence type="ECO:0000256" key="9">
    <source>
        <dbReference type="ARBA" id="ARBA00022792"/>
    </source>
</evidence>
<dbReference type="PANTHER" id="PTHR19271:SF16">
    <property type="entry name" value="CYTOCHROME B"/>
    <property type="match status" value="1"/>
</dbReference>
<dbReference type="PROSITE" id="PS51003">
    <property type="entry name" value="CYTB_CTER"/>
    <property type="match status" value="1"/>
</dbReference>
<comment type="cofactor">
    <cofactor evidence="19">
        <name>heme b</name>
        <dbReference type="ChEBI" id="CHEBI:60344"/>
    </cofactor>
    <text evidence="19">Binds 2 heme groups non-covalently.</text>
</comment>
<protein>
    <recommendedName>
        <fullName evidence="3 19">Cytochrome b</fullName>
    </recommendedName>
</protein>
<dbReference type="InterPro" id="IPR036150">
    <property type="entry name" value="Cyt_b/b6_C_sf"/>
</dbReference>
<feature type="transmembrane region" description="Helical" evidence="19">
    <location>
        <begin position="320"/>
        <end position="339"/>
    </location>
</feature>
<evidence type="ECO:0000256" key="3">
    <source>
        <dbReference type="ARBA" id="ARBA00013531"/>
    </source>
</evidence>
<comment type="subcellular location">
    <subcellularLocation>
        <location evidence="2">Mitochondrion inner membrane</location>
        <topology evidence="2">Multi-pass membrane protein</topology>
    </subcellularLocation>
</comment>
<organism evidence="22">
    <name type="scientific">Testudo graeca</name>
    <name type="common">Spur-thighed tortoise</name>
    <dbReference type="NCBI Taxonomy" id="86975"/>
    <lineage>
        <taxon>Eukaryota</taxon>
        <taxon>Metazoa</taxon>
        <taxon>Chordata</taxon>
        <taxon>Craniata</taxon>
        <taxon>Vertebrata</taxon>
        <taxon>Euteleostomi</taxon>
        <taxon>Archelosauria</taxon>
        <taxon>Testudinata</taxon>
        <taxon>Testudines</taxon>
        <taxon>Cryptodira</taxon>
        <taxon>Durocryptodira</taxon>
        <taxon>Testudinoidea</taxon>
        <taxon>Testudinidae</taxon>
        <taxon>Testudo</taxon>
    </lineage>
</organism>
<evidence type="ECO:0000259" key="20">
    <source>
        <dbReference type="PROSITE" id="PS51002"/>
    </source>
</evidence>
<keyword evidence="4 19" id="KW-0813">Transport</keyword>
<keyword evidence="13" id="KW-0830">Ubiquinone</keyword>
<dbReference type="SUPFAM" id="SSF81648">
    <property type="entry name" value="a domain/subunit of cytochrome bc1 complex (Ubiquinol-cytochrome c reductase)"/>
    <property type="match status" value="1"/>
</dbReference>
<accession>M1VSD0</accession>
<dbReference type="GO" id="GO:0016491">
    <property type="term" value="F:oxidoreductase activity"/>
    <property type="evidence" value="ECO:0007669"/>
    <property type="project" value="UniProtKB-UniRule"/>
</dbReference>
<evidence type="ECO:0000256" key="10">
    <source>
        <dbReference type="ARBA" id="ARBA00022982"/>
    </source>
</evidence>
<evidence type="ECO:0000256" key="8">
    <source>
        <dbReference type="ARBA" id="ARBA00022723"/>
    </source>
</evidence>
<feature type="transmembrane region" description="Helical" evidence="19">
    <location>
        <begin position="289"/>
        <end position="308"/>
    </location>
</feature>
<dbReference type="Gene3D" id="1.20.810.10">
    <property type="entry name" value="Cytochrome Bc1 Complex, Chain C"/>
    <property type="match status" value="1"/>
</dbReference>
<dbReference type="SUPFAM" id="SSF81342">
    <property type="entry name" value="Transmembrane di-heme cytochromes"/>
    <property type="match status" value="1"/>
</dbReference>
<feature type="transmembrane region" description="Helical" evidence="19">
    <location>
        <begin position="351"/>
        <end position="373"/>
    </location>
</feature>
<dbReference type="AlphaFoldDB" id="M1VSD0"/>
<evidence type="ECO:0000313" key="22">
    <source>
        <dbReference type="EMBL" id="CCD31572.1"/>
    </source>
</evidence>
<feature type="binding site" description="axial binding residue" evidence="18">
    <location>
        <position position="197"/>
    </location>
    <ligand>
        <name>heme b</name>
        <dbReference type="ChEBI" id="CHEBI:60344"/>
        <label>b566</label>
    </ligand>
    <ligandPart>
        <name>Fe</name>
        <dbReference type="ChEBI" id="CHEBI:18248"/>
    </ligandPart>
</feature>
<dbReference type="FunFam" id="1.20.810.10:FF:000002">
    <property type="entry name" value="Cytochrome b"/>
    <property type="match status" value="1"/>
</dbReference>
<evidence type="ECO:0000256" key="17">
    <source>
        <dbReference type="PIRSR" id="PIRSR038885-1"/>
    </source>
</evidence>
<evidence type="ECO:0000256" key="14">
    <source>
        <dbReference type="ARBA" id="ARBA00023128"/>
    </source>
</evidence>
<evidence type="ECO:0000256" key="12">
    <source>
        <dbReference type="ARBA" id="ARBA00023004"/>
    </source>
</evidence>
<dbReference type="GO" id="GO:0045275">
    <property type="term" value="C:respiratory chain complex III"/>
    <property type="evidence" value="ECO:0007669"/>
    <property type="project" value="InterPro"/>
</dbReference>
<feature type="transmembrane region" description="Helical" evidence="19">
    <location>
        <begin position="31"/>
        <end position="57"/>
    </location>
</feature>
<dbReference type="GO" id="GO:0008121">
    <property type="term" value="F:quinol-cytochrome-c reductase activity"/>
    <property type="evidence" value="ECO:0007669"/>
    <property type="project" value="InterPro"/>
</dbReference>
<keyword evidence="5 18" id="KW-0349">Heme</keyword>
<dbReference type="InterPro" id="IPR030689">
    <property type="entry name" value="Cytochrome_b"/>
</dbReference>
<evidence type="ECO:0000256" key="1">
    <source>
        <dbReference type="ARBA" id="ARBA00002566"/>
    </source>
</evidence>
<dbReference type="InterPro" id="IPR048259">
    <property type="entry name" value="Cytochrome_b_N_euk/bac"/>
</dbReference>
<name>M1VSD0_TESGR</name>
<dbReference type="EMBL" id="HE585728">
    <property type="protein sequence ID" value="CCD31572.1"/>
    <property type="molecule type" value="Genomic_DNA"/>
</dbReference>
<sequence length="381" mass="42869">MTMNLRKTHPMMKIINNSFIDLPSPSNISAWWNFGSLLGICLILQIITGIFLAMHYSPNISLAFSSVAHITRDVQYGWLIRNMHANGASIFFMCIYLHIGRGLYYGSYLYKETWNTGVVLLLLIMATAFMGYVLPWGQMSFWGATVITNLLSATPYIGNTLVQWIWGGFSVDNATLTRFFTLHFLLPFATIGLAMVHLLFLHETGSNNPTGLNSDTDKIPFHPYFSYKDLLGLILMLTTLLALTLFSPNLLGDPDNFTPANPLSTPPHIKPEWYFLFAYAILRSIPNKLGGVLALLFSILALLLMPTLHTSKQRSTMFRPLNQTLFWCLTANLLILTWIGNQPVENPFITIGQVASILYFTILLILMPAAGVIENKMLYLK</sequence>
<evidence type="ECO:0000256" key="15">
    <source>
        <dbReference type="ARBA" id="ARBA00023136"/>
    </source>
</evidence>
<evidence type="ECO:0000256" key="2">
    <source>
        <dbReference type="ARBA" id="ARBA00004448"/>
    </source>
</evidence>
<evidence type="ECO:0000256" key="6">
    <source>
        <dbReference type="ARBA" id="ARBA00022660"/>
    </source>
</evidence>
<reference evidence="22" key="2">
    <citation type="journal article" date="2013" name="J. Biogeogr.">
        <title>The uncertainty of Late Pleistocene range expansions in the western Mediterranean: a case study of the colonization of south-eastern Spain by the spur-thighed tortoise, Testudo graeca.</title>
        <authorList>
            <person name="Gracia E."/>
            <person name="Gimenez A."/>
            <person name="Anadon J.D."/>
            <person name="Harris D.J."/>
            <person name="Fritz U."/>
            <person name="Botella F."/>
        </authorList>
    </citation>
    <scope>NUCLEOTIDE SEQUENCE</scope>
</reference>
<feature type="binding site" description="axial binding residue" evidence="18">
    <location>
        <position position="84"/>
    </location>
    <ligand>
        <name>heme b</name>
        <dbReference type="ChEBI" id="CHEBI:60344"/>
        <label>b562</label>
    </ligand>
    <ligandPart>
        <name>Fe</name>
        <dbReference type="ChEBI" id="CHEBI:18248"/>
    </ligandPart>
</feature>
<reference evidence="22" key="1">
    <citation type="submission" date="2011-08" db="EMBL/GenBank/DDBJ databases">
        <authorList>
            <person name="Kehlmaier C."/>
        </authorList>
    </citation>
    <scope>NUCLEOTIDE SEQUENCE</scope>
</reference>
<proteinExistence type="inferred from homology"/>
<keyword evidence="15 19" id="KW-0472">Membrane</keyword>
<feature type="transmembrane region" description="Helical" evidence="19">
    <location>
        <begin position="78"/>
        <end position="99"/>
    </location>
</feature>
<dbReference type="PROSITE" id="PS51002">
    <property type="entry name" value="CYTB_NTER"/>
    <property type="match status" value="1"/>
</dbReference>
<keyword evidence="12 18" id="KW-0408">Iron</keyword>
<dbReference type="PANTHER" id="PTHR19271">
    <property type="entry name" value="CYTOCHROME B"/>
    <property type="match status" value="1"/>
</dbReference>
<keyword evidence="14 19" id="KW-0496">Mitochondrion</keyword>
<feature type="transmembrane region" description="Helical" evidence="19">
    <location>
        <begin position="230"/>
        <end position="251"/>
    </location>
</feature>
<dbReference type="InterPro" id="IPR005798">
    <property type="entry name" value="Cyt_b/b6_C"/>
</dbReference>
<evidence type="ECO:0000256" key="5">
    <source>
        <dbReference type="ARBA" id="ARBA00022617"/>
    </source>
</evidence>
<dbReference type="CDD" id="cd00284">
    <property type="entry name" value="Cytochrome_b_N"/>
    <property type="match status" value="1"/>
</dbReference>
<feature type="transmembrane region" description="Helical" evidence="19">
    <location>
        <begin position="178"/>
        <end position="201"/>
    </location>
</feature>
<dbReference type="GO" id="GO:0046872">
    <property type="term" value="F:metal ion binding"/>
    <property type="evidence" value="ECO:0007669"/>
    <property type="project" value="UniProtKB-UniRule"/>
</dbReference>
<dbReference type="GO" id="GO:0006122">
    <property type="term" value="P:mitochondrial electron transport, ubiquinol to cytochrome c"/>
    <property type="evidence" value="ECO:0007669"/>
    <property type="project" value="TreeGrafter"/>
</dbReference>
<feature type="binding site" description="axial binding residue" evidence="18">
    <location>
        <position position="183"/>
    </location>
    <ligand>
        <name>heme b</name>
        <dbReference type="ChEBI" id="CHEBI:60344"/>
        <label>b562</label>
    </ligand>
    <ligandPart>
        <name>Fe</name>
        <dbReference type="ChEBI" id="CHEBI:18248"/>
    </ligandPart>
</feature>
<evidence type="ECO:0000256" key="18">
    <source>
        <dbReference type="PIRSR" id="PIRSR038885-2"/>
    </source>
</evidence>